<dbReference type="SUPFAM" id="SSF57716">
    <property type="entry name" value="Glucocorticoid receptor-like (DNA-binding domain)"/>
    <property type="match status" value="1"/>
</dbReference>
<dbReference type="PANTHER" id="PTHR46600:SF11">
    <property type="entry name" value="THAP DOMAIN-CONTAINING PROTEIN 10"/>
    <property type="match status" value="1"/>
</dbReference>
<evidence type="ECO:0000313" key="7">
    <source>
        <dbReference type="Proteomes" id="UP000829291"/>
    </source>
</evidence>
<dbReference type="InterPro" id="IPR006612">
    <property type="entry name" value="THAP_Znf"/>
</dbReference>
<keyword evidence="7" id="KW-1185">Reference proteome</keyword>
<dbReference type="RefSeq" id="XP_015522755.2">
    <property type="nucleotide sequence ID" value="XM_015667269.2"/>
</dbReference>
<keyword evidence="1" id="KW-0479">Metal-binding</keyword>
<accession>A0A6J0C8M9</accession>
<evidence type="ECO:0000256" key="4">
    <source>
        <dbReference type="ARBA" id="ARBA00023125"/>
    </source>
</evidence>
<dbReference type="InterPro" id="IPR026516">
    <property type="entry name" value="THAP1/10"/>
</dbReference>
<keyword evidence="2 5" id="KW-0863">Zinc-finger</keyword>
<dbReference type="Pfam" id="PF05485">
    <property type="entry name" value="THAP"/>
    <property type="match status" value="1"/>
</dbReference>
<proteinExistence type="predicted"/>
<keyword evidence="4 5" id="KW-0238">DNA-binding</keyword>
<dbReference type="InParanoid" id="A0A6J0C8M9"/>
<gene>
    <name evidence="8" type="primary">LOC107226453</name>
</gene>
<evidence type="ECO:0000256" key="2">
    <source>
        <dbReference type="ARBA" id="ARBA00022771"/>
    </source>
</evidence>
<dbReference type="KEGG" id="nlo:107226453"/>
<keyword evidence="3" id="KW-0862">Zinc</keyword>
<organism evidence="8">
    <name type="scientific">Neodiprion lecontei</name>
    <name type="common">Redheaded pine sawfly</name>
    <dbReference type="NCBI Taxonomy" id="441921"/>
    <lineage>
        <taxon>Eukaryota</taxon>
        <taxon>Metazoa</taxon>
        <taxon>Ecdysozoa</taxon>
        <taxon>Arthropoda</taxon>
        <taxon>Hexapoda</taxon>
        <taxon>Insecta</taxon>
        <taxon>Pterygota</taxon>
        <taxon>Neoptera</taxon>
        <taxon>Endopterygota</taxon>
        <taxon>Hymenoptera</taxon>
        <taxon>Tenthredinoidea</taxon>
        <taxon>Diprionidae</taxon>
        <taxon>Diprioninae</taxon>
        <taxon>Neodiprion</taxon>
    </lineage>
</organism>
<dbReference type="PROSITE" id="PS50950">
    <property type="entry name" value="ZF_THAP"/>
    <property type="match status" value="1"/>
</dbReference>
<dbReference type="GeneID" id="107226453"/>
<dbReference type="AlphaFoldDB" id="A0A6J0C8M9"/>
<dbReference type="SMART" id="SM00980">
    <property type="entry name" value="THAP"/>
    <property type="match status" value="1"/>
</dbReference>
<dbReference type="GO" id="GO:0008270">
    <property type="term" value="F:zinc ion binding"/>
    <property type="evidence" value="ECO:0007669"/>
    <property type="project" value="UniProtKB-KW"/>
</dbReference>
<evidence type="ECO:0000256" key="3">
    <source>
        <dbReference type="ARBA" id="ARBA00022833"/>
    </source>
</evidence>
<dbReference type="GO" id="GO:0043565">
    <property type="term" value="F:sequence-specific DNA binding"/>
    <property type="evidence" value="ECO:0007669"/>
    <property type="project" value="InterPro"/>
</dbReference>
<dbReference type="SMART" id="SM00692">
    <property type="entry name" value="DM3"/>
    <property type="match status" value="1"/>
</dbReference>
<evidence type="ECO:0000256" key="1">
    <source>
        <dbReference type="ARBA" id="ARBA00022723"/>
    </source>
</evidence>
<feature type="domain" description="THAP-type" evidence="6">
    <location>
        <begin position="1"/>
        <end position="79"/>
    </location>
</feature>
<name>A0A6J0C8M9_NEOLC</name>
<evidence type="ECO:0000313" key="8">
    <source>
        <dbReference type="RefSeq" id="XP_015522755.2"/>
    </source>
</evidence>
<evidence type="ECO:0000259" key="6">
    <source>
        <dbReference type="PROSITE" id="PS50950"/>
    </source>
</evidence>
<sequence length="271" mass="31252">MTGCSVRGCSNSREKGFLMKTLPTDPDRRRLWLTAINRPALMKSKAPALCEVHFDNDCWEMPGVGGKRKLKDDAMPTLFLNYVGRKQRDDVPIVTPPPNYVFEVMVPDLIIQTDMTRVNQQHAVITPSSNYVYEVMVPELIVKADVNKSTEEPKPQSSNTDHEHCNKLYDRCYQRLMYLKKKLKAYRAENKRLRALTCDGDTCKGILNDAEIEILEKRYKRCEKWSKDTLEQALWLKLACGNAGYTQLRKQNIPLPSLQTLAHMRHVEFDC</sequence>
<evidence type="ECO:0000256" key="5">
    <source>
        <dbReference type="PROSITE-ProRule" id="PRU00309"/>
    </source>
</evidence>
<protein>
    <submittedName>
        <fullName evidence="8">Uncharacterized protein LOC107226453</fullName>
    </submittedName>
</protein>
<dbReference type="PANTHER" id="PTHR46600">
    <property type="entry name" value="THAP DOMAIN-CONTAINING"/>
    <property type="match status" value="1"/>
</dbReference>
<dbReference type="OrthoDB" id="7698091at2759"/>
<reference evidence="8" key="1">
    <citation type="submission" date="2025-08" db="UniProtKB">
        <authorList>
            <consortium name="RefSeq"/>
        </authorList>
    </citation>
    <scope>IDENTIFICATION</scope>
    <source>
        <tissue evidence="8">Thorax and Abdomen</tissue>
    </source>
</reference>
<dbReference type="Proteomes" id="UP000829291">
    <property type="component" value="Chromosome 3"/>
</dbReference>